<dbReference type="InterPro" id="IPR058624">
    <property type="entry name" value="MdtA-like_HH"/>
</dbReference>
<dbReference type="EMBL" id="JAOCZP010000014">
    <property type="protein sequence ID" value="MCT7378447.1"/>
    <property type="molecule type" value="Genomic_DNA"/>
</dbReference>
<dbReference type="Pfam" id="PF25967">
    <property type="entry name" value="RND-MFP_C"/>
    <property type="match status" value="1"/>
</dbReference>
<dbReference type="Gene3D" id="2.40.420.20">
    <property type="match status" value="1"/>
</dbReference>
<dbReference type="SUPFAM" id="SSF111369">
    <property type="entry name" value="HlyD-like secretion proteins"/>
    <property type="match status" value="1"/>
</dbReference>
<dbReference type="InterPro" id="IPR058792">
    <property type="entry name" value="Beta-barrel_RND_2"/>
</dbReference>
<feature type="coiled-coil region" evidence="2">
    <location>
        <begin position="88"/>
        <end position="146"/>
    </location>
</feature>
<feature type="domain" description="Multidrug resistance protein MdtA-like C-terminal permuted SH3" evidence="5">
    <location>
        <begin position="265"/>
        <end position="315"/>
    </location>
</feature>
<comment type="similarity">
    <text evidence="1">Belongs to the membrane fusion protein (MFP) (TC 8.A.1) family.</text>
</comment>
<dbReference type="NCBIfam" id="TIGR01730">
    <property type="entry name" value="RND_mfp"/>
    <property type="match status" value="1"/>
</dbReference>
<keyword evidence="2" id="KW-0175">Coiled coil</keyword>
<feature type="domain" description="CusB-like beta-barrel" evidence="4">
    <location>
        <begin position="188"/>
        <end position="258"/>
    </location>
</feature>
<evidence type="ECO:0000259" key="4">
    <source>
        <dbReference type="Pfam" id="PF25954"/>
    </source>
</evidence>
<dbReference type="PANTHER" id="PTHR30469:SF33">
    <property type="entry name" value="SLR1207 PROTEIN"/>
    <property type="match status" value="1"/>
</dbReference>
<evidence type="ECO:0000259" key="5">
    <source>
        <dbReference type="Pfam" id="PF25967"/>
    </source>
</evidence>
<evidence type="ECO:0000256" key="1">
    <source>
        <dbReference type="ARBA" id="ARBA00009477"/>
    </source>
</evidence>
<keyword evidence="7" id="KW-1185">Reference proteome</keyword>
<gene>
    <name evidence="6" type="ORF">N5A92_25890</name>
</gene>
<dbReference type="Gene3D" id="1.10.287.470">
    <property type="entry name" value="Helix hairpin bin"/>
    <property type="match status" value="1"/>
</dbReference>
<organism evidence="6 7">
    <name type="scientific">Chelativorans salis</name>
    <dbReference type="NCBI Taxonomy" id="2978478"/>
    <lineage>
        <taxon>Bacteria</taxon>
        <taxon>Pseudomonadati</taxon>
        <taxon>Pseudomonadota</taxon>
        <taxon>Alphaproteobacteria</taxon>
        <taxon>Hyphomicrobiales</taxon>
        <taxon>Phyllobacteriaceae</taxon>
        <taxon>Chelativorans</taxon>
    </lineage>
</organism>
<dbReference type="Pfam" id="PF25876">
    <property type="entry name" value="HH_MFP_RND"/>
    <property type="match status" value="1"/>
</dbReference>
<name>A0ABT2LX53_9HYPH</name>
<dbReference type="Proteomes" id="UP001320831">
    <property type="component" value="Unassembled WGS sequence"/>
</dbReference>
<accession>A0ABT2LX53</accession>
<dbReference type="InterPro" id="IPR006143">
    <property type="entry name" value="RND_pump_MFP"/>
</dbReference>
<proteinExistence type="inferred from homology"/>
<sequence>MPLMRLLIGLLVLAVIAAAAIWYAWRPVEVSVVSPTRGDAAEIVYASGVVEPRRWAKVTPLVRERIVEQCDCEGSSVEKGDVLARLDTGEAEAALAELEARLSLAQGELRRLSVLAERNATSRQAVDRAQSEVSQLEALVAGQKARLESYVLRAPSAGVVLRQDGEVGEVADLGTVLFWVGDPSPLIVVANVNEEDIPRVEPGQRALLSSDAFRGQQLEAVVDSITPKGDPVSKTYRVRFRLPEDTPLMIGMSVDVNIIVGVSQDALLVPSVAVEGNRTFVVEEGEARLREVEIGIRGTEDVEVLSGLQENARVVSPYPQDLEDGARVTVSAEDR</sequence>
<evidence type="ECO:0000313" key="7">
    <source>
        <dbReference type="Proteomes" id="UP001320831"/>
    </source>
</evidence>
<evidence type="ECO:0000256" key="2">
    <source>
        <dbReference type="SAM" id="Coils"/>
    </source>
</evidence>
<reference evidence="6 7" key="1">
    <citation type="submission" date="2022-09" db="EMBL/GenBank/DDBJ databases">
        <title>Chelativorans salina sp. nov., a novel slightly halophilic bacterium isolated from a saline lake sediment enrichment.</title>
        <authorList>
            <person name="Gao L."/>
            <person name="Fang B.-Z."/>
            <person name="Li W.-J."/>
        </authorList>
    </citation>
    <scope>NUCLEOTIDE SEQUENCE [LARGE SCALE GENOMIC DNA]</scope>
    <source>
        <strain evidence="6 7">EGI FJ00035</strain>
    </source>
</reference>
<evidence type="ECO:0000259" key="3">
    <source>
        <dbReference type="Pfam" id="PF25876"/>
    </source>
</evidence>
<evidence type="ECO:0000313" key="6">
    <source>
        <dbReference type="EMBL" id="MCT7378447.1"/>
    </source>
</evidence>
<dbReference type="Gene3D" id="2.40.30.170">
    <property type="match status" value="1"/>
</dbReference>
<comment type="caution">
    <text evidence="6">The sequence shown here is derived from an EMBL/GenBank/DDBJ whole genome shotgun (WGS) entry which is preliminary data.</text>
</comment>
<dbReference type="InterPro" id="IPR058627">
    <property type="entry name" value="MdtA-like_C"/>
</dbReference>
<feature type="domain" description="Multidrug resistance protein MdtA-like alpha-helical hairpin" evidence="3">
    <location>
        <begin position="90"/>
        <end position="149"/>
    </location>
</feature>
<dbReference type="Pfam" id="PF25954">
    <property type="entry name" value="Beta-barrel_RND_2"/>
    <property type="match status" value="1"/>
</dbReference>
<protein>
    <submittedName>
        <fullName evidence="6">Efflux RND transporter periplasmic adaptor subunit</fullName>
    </submittedName>
</protein>
<dbReference type="PANTHER" id="PTHR30469">
    <property type="entry name" value="MULTIDRUG RESISTANCE PROTEIN MDTA"/>
    <property type="match status" value="1"/>
</dbReference>
<dbReference type="RefSeq" id="WP_260907401.1">
    <property type="nucleotide sequence ID" value="NZ_JAOCZP010000014.1"/>
</dbReference>